<dbReference type="OrthoDB" id="9770545at2"/>
<dbReference type="InterPro" id="IPR047926">
    <property type="entry name" value="Ni_dep_LarA"/>
</dbReference>
<dbReference type="EMBL" id="CP002048">
    <property type="protein sequence ID" value="ADI01866.1"/>
    <property type="molecule type" value="Genomic_DNA"/>
</dbReference>
<evidence type="ECO:0000259" key="1">
    <source>
        <dbReference type="Pfam" id="PF09861"/>
    </source>
</evidence>
<dbReference type="Gene3D" id="3.90.226.30">
    <property type="match status" value="1"/>
</dbReference>
<reference evidence="3 4" key="2">
    <citation type="journal article" date="2010" name="Stand. Genomic Sci.">
        <title>Complete genome sequence of Syntrophothermus lipocalidus type strain (TGB-C1).</title>
        <authorList>
            <person name="Djao O.D."/>
            <person name="Zhang X."/>
            <person name="Lucas S."/>
            <person name="Lapidus A."/>
            <person name="Del Rio T.G."/>
            <person name="Nolan M."/>
            <person name="Tice H."/>
            <person name="Cheng J.F."/>
            <person name="Han C."/>
            <person name="Tapia R."/>
            <person name="Goodwin L."/>
            <person name="Pitluck S."/>
            <person name="Liolios K."/>
            <person name="Ivanova N."/>
            <person name="Mavromatis K."/>
            <person name="Mikhailova N."/>
            <person name="Ovchinnikova G."/>
            <person name="Pati A."/>
            <person name="Brambilla E."/>
            <person name="Chen A."/>
            <person name="Palaniappan K."/>
            <person name="Land M."/>
            <person name="Hauser L."/>
            <person name="Chang Y.J."/>
            <person name="Jeffries C.D."/>
            <person name="Rohde M."/>
            <person name="Sikorski J."/>
            <person name="Spring S."/>
            <person name="Goker M."/>
            <person name="Detter J.C."/>
            <person name="Woyke T."/>
            <person name="Bristow J."/>
            <person name="Eisen J.A."/>
            <person name="Markowitz V."/>
            <person name="Hugenholtz P."/>
            <person name="Kyrpides N.C."/>
            <person name="Klenk H.P."/>
        </authorList>
    </citation>
    <scope>NUCLEOTIDE SEQUENCE [LARGE SCALE GENOMIC DNA]</scope>
    <source>
        <strain evidence="4">DSM 12680 / TGB-C1</strain>
    </source>
</reference>
<dbReference type="PANTHER" id="PTHR33171:SF17">
    <property type="entry name" value="LARA-LIKE N-TERMINAL DOMAIN-CONTAINING PROTEIN"/>
    <property type="match status" value="1"/>
</dbReference>
<reference evidence="4" key="1">
    <citation type="journal article" date="2010" name="Stand. Genomic Sci.">
        <title>Complete genome sequence of Syntrophothermus lipocalidus type strain (TGB-C1T).</title>
        <authorList>
            <consortium name="US DOE Joint Genome Institute (JGI-PGF)"/>
            <person name="Djao O."/>
            <person name="Zhang X."/>
            <person name="Lucas S."/>
            <person name="Lapidus A."/>
            <person name="Glavina Del Rio T."/>
            <person name="Nolan M."/>
            <person name="Tice H."/>
            <person name="Cheng J."/>
            <person name="Han C."/>
            <person name="Tapia R."/>
            <person name="Goodwin L."/>
            <person name="Pitluck S."/>
            <person name="Liolios K."/>
            <person name="Ivanova N."/>
            <person name="Mavromatis K."/>
            <person name="Mikhailova N."/>
            <person name="Ovchinnikova G."/>
            <person name="Pati A."/>
            <person name="Brambilla E."/>
            <person name="Chen A."/>
            <person name="Palaniappan K."/>
            <person name="Land M."/>
            <person name="Hauser L."/>
            <person name="Chang Y."/>
            <person name="Jeffries C."/>
            <person name="Rohde M."/>
            <person name="Sikorski J."/>
            <person name="Spring S."/>
            <person name="Goker M."/>
            <person name="Detter J."/>
            <person name="Woyke T."/>
            <person name="Bristow J."/>
            <person name="Eisen J."/>
            <person name="Markowitz V."/>
            <person name="Hugenholtz P."/>
            <person name="Kyrpides N."/>
            <person name="Klenk H."/>
        </authorList>
    </citation>
    <scope>NUCLEOTIDE SEQUENCE [LARGE SCALE GENOMIC DNA]</scope>
    <source>
        <strain evidence="4">DSM 12680 / TGB-C1</strain>
    </source>
</reference>
<gene>
    <name evidence="3" type="ordered locus">Slip_1088</name>
</gene>
<dbReference type="RefSeq" id="WP_013175268.1">
    <property type="nucleotide sequence ID" value="NC_014220.1"/>
</dbReference>
<dbReference type="STRING" id="643648.Slip_1088"/>
<dbReference type="InterPro" id="IPR048520">
    <property type="entry name" value="LarA_C"/>
</dbReference>
<dbReference type="AlphaFoldDB" id="D7CMD1"/>
<sequence>MLVRLAYGKTHQEVEIPDDRVKAILRGQDPEPAVDGLEMVRSCLKKPIGSERLRDMVRKRRPRSVVVIVNDITRPTPYREMLPPLLEEIEEGGADRGAITLVVATGIHRGHTHEDNLYVFGREICDSYRIVNHDCDKHLVSLGYLANGWELEVNREVAEADLLIATGLVGLHYFAGYSGGRKSVLPGVASRSLISRSHAMMTDPRACLGNYEDNPVHLVMTEAADRVGVDFILNVVATPDKRIELAVAGDMEKAWLEAVRFCEAARMVELDEPAEIVIAGCGGYPKDINLYQAQKALDAAAPAVKDGGTVILVAECTEGLGEAVFEGWLDEASSPADVMERFSREFELGGHKAFAICRLLERMRVILVSRMPAWKAEKAFLIPAGSLEEAWHLAIDGHRGDFKTIIIPEAANLGIKIKRREQA</sequence>
<keyword evidence="4" id="KW-1185">Reference proteome</keyword>
<dbReference type="PANTHER" id="PTHR33171">
    <property type="entry name" value="LAR_N DOMAIN-CONTAINING PROTEIN"/>
    <property type="match status" value="1"/>
</dbReference>
<proteinExistence type="predicted"/>
<evidence type="ECO:0000313" key="4">
    <source>
        <dbReference type="Proteomes" id="UP000000378"/>
    </source>
</evidence>
<organism evidence="3 4">
    <name type="scientific">Syntrophothermus lipocalidus (strain DSM 12680 / TGB-C1)</name>
    <dbReference type="NCBI Taxonomy" id="643648"/>
    <lineage>
        <taxon>Bacteria</taxon>
        <taxon>Bacillati</taxon>
        <taxon>Bacillota</taxon>
        <taxon>Clostridia</taxon>
        <taxon>Eubacteriales</taxon>
        <taxon>Syntrophomonadaceae</taxon>
        <taxon>Syntrophothermus</taxon>
    </lineage>
</organism>
<protein>
    <submittedName>
        <fullName evidence="3">Uncharacterized protein</fullName>
    </submittedName>
</protein>
<feature type="domain" description="Lactate racemase C-terminal" evidence="2">
    <location>
        <begin position="272"/>
        <end position="410"/>
    </location>
</feature>
<dbReference type="NCBIfam" id="NF033504">
    <property type="entry name" value="Ni_dep_LarA"/>
    <property type="match status" value="1"/>
</dbReference>
<dbReference type="Proteomes" id="UP000000378">
    <property type="component" value="Chromosome"/>
</dbReference>
<dbReference type="InterPro" id="IPR048068">
    <property type="entry name" value="LarA-like"/>
</dbReference>
<accession>D7CMD1</accession>
<dbReference type="InterPro" id="IPR043166">
    <property type="entry name" value="LarA-like_C"/>
</dbReference>
<dbReference type="Gene3D" id="3.40.50.11440">
    <property type="match status" value="1"/>
</dbReference>
<dbReference type="Pfam" id="PF21113">
    <property type="entry name" value="LarA_C"/>
    <property type="match status" value="1"/>
</dbReference>
<dbReference type="KEGG" id="slp:Slip_1088"/>
<dbReference type="eggNOG" id="COG3875">
    <property type="taxonomic scope" value="Bacteria"/>
</dbReference>
<evidence type="ECO:0000259" key="2">
    <source>
        <dbReference type="Pfam" id="PF21113"/>
    </source>
</evidence>
<dbReference type="InterPro" id="IPR018657">
    <property type="entry name" value="LarA-like_N"/>
</dbReference>
<name>D7CMD1_SYNLT</name>
<evidence type="ECO:0000313" key="3">
    <source>
        <dbReference type="EMBL" id="ADI01866.1"/>
    </source>
</evidence>
<dbReference type="HOGENOM" id="CLU_050189_0_0_9"/>
<dbReference type="Pfam" id="PF09861">
    <property type="entry name" value="Lar_N"/>
    <property type="match status" value="1"/>
</dbReference>
<dbReference type="GO" id="GO:0050043">
    <property type="term" value="F:lactate racemase activity"/>
    <property type="evidence" value="ECO:0007669"/>
    <property type="project" value="InterPro"/>
</dbReference>
<feature type="domain" description="LarA-like N-terminal" evidence="1">
    <location>
        <begin position="7"/>
        <end position="207"/>
    </location>
</feature>